<name>A0A673VRF9_SURSU</name>
<dbReference type="Gene3D" id="1.10.238.10">
    <property type="entry name" value="EF-hand"/>
    <property type="match status" value="1"/>
</dbReference>
<dbReference type="GO" id="GO:0012505">
    <property type="term" value="C:endomembrane system"/>
    <property type="evidence" value="ECO:0007669"/>
    <property type="project" value="UniProtKB-SubCell"/>
</dbReference>
<proteinExistence type="predicted"/>
<comment type="subcellular location">
    <subcellularLocation>
        <location evidence="2">Cytoplasm</location>
    </subcellularLocation>
    <subcellularLocation>
        <location evidence="1">Endomembrane system</location>
    </subcellularLocation>
</comment>
<evidence type="ECO:0000256" key="3">
    <source>
        <dbReference type="ARBA" id="ARBA00022490"/>
    </source>
</evidence>
<reference evidence="8" key="2">
    <citation type="submission" date="2025-08" db="UniProtKB">
        <authorList>
            <consortium name="Ensembl"/>
        </authorList>
    </citation>
    <scope>IDENTIFICATION</scope>
</reference>
<organism evidence="8 9">
    <name type="scientific">Suricata suricatta</name>
    <name type="common">Meerkat</name>
    <dbReference type="NCBI Taxonomy" id="37032"/>
    <lineage>
        <taxon>Eukaryota</taxon>
        <taxon>Metazoa</taxon>
        <taxon>Chordata</taxon>
        <taxon>Craniata</taxon>
        <taxon>Vertebrata</taxon>
        <taxon>Euteleostomi</taxon>
        <taxon>Mammalia</taxon>
        <taxon>Eutheria</taxon>
        <taxon>Laurasiatheria</taxon>
        <taxon>Carnivora</taxon>
        <taxon>Feliformia</taxon>
        <taxon>Herpestidae</taxon>
        <taxon>Suricata</taxon>
    </lineage>
</organism>
<keyword evidence="5" id="KW-0677">Repeat</keyword>
<protein>
    <recommendedName>
        <fullName evidence="10">Sorcin</fullName>
    </recommendedName>
</protein>
<keyword evidence="7" id="KW-0472">Membrane</keyword>
<evidence type="ECO:0000256" key="2">
    <source>
        <dbReference type="ARBA" id="ARBA00004496"/>
    </source>
</evidence>
<evidence type="ECO:0000256" key="5">
    <source>
        <dbReference type="ARBA" id="ARBA00022737"/>
    </source>
</evidence>
<evidence type="ECO:0000256" key="1">
    <source>
        <dbReference type="ARBA" id="ARBA00004308"/>
    </source>
</evidence>
<evidence type="ECO:0000256" key="4">
    <source>
        <dbReference type="ARBA" id="ARBA00022723"/>
    </source>
</evidence>
<evidence type="ECO:0000313" key="9">
    <source>
        <dbReference type="Proteomes" id="UP000472268"/>
    </source>
</evidence>
<evidence type="ECO:0000313" key="8">
    <source>
        <dbReference type="Ensembl" id="ENSSSUP00005036527.1"/>
    </source>
</evidence>
<dbReference type="PANTHER" id="PTHR46735:SF7">
    <property type="entry name" value="SORCIN"/>
    <property type="match status" value="1"/>
</dbReference>
<dbReference type="PANTHER" id="PTHR46735">
    <property type="entry name" value="CALPAIN, SMALL SUBUNIT 1 A-RELATED"/>
    <property type="match status" value="1"/>
</dbReference>
<reference evidence="8 9" key="1">
    <citation type="submission" date="2019-05" db="EMBL/GenBank/DDBJ databases">
        <title>A Chromosome-scale Meerkat (S. suricatta) Genome Assembly.</title>
        <authorList>
            <person name="Dudchenko O."/>
            <person name="Lieberman Aiden E."/>
            <person name="Tung J."/>
            <person name="Barreiro L.B."/>
            <person name="Clutton-Brock T.H."/>
        </authorList>
    </citation>
    <scope>NUCLEOTIDE SEQUENCE [LARGE SCALE GENOMIC DNA]</scope>
</reference>
<dbReference type="SUPFAM" id="SSF47473">
    <property type="entry name" value="EF-hand"/>
    <property type="match status" value="1"/>
</dbReference>
<keyword evidence="6" id="KW-0106">Calcium</keyword>
<keyword evidence="3" id="KW-0963">Cytoplasm</keyword>
<dbReference type="InterPro" id="IPR011992">
    <property type="entry name" value="EF-hand-dom_pair"/>
</dbReference>
<dbReference type="GO" id="GO:0005737">
    <property type="term" value="C:cytoplasm"/>
    <property type="evidence" value="ECO:0007669"/>
    <property type="project" value="UniProtKB-SubCell"/>
</dbReference>
<accession>A0A673VRF9</accession>
<dbReference type="GO" id="GO:0005509">
    <property type="term" value="F:calcium ion binding"/>
    <property type="evidence" value="ECO:0007669"/>
    <property type="project" value="TreeGrafter"/>
</dbReference>
<evidence type="ECO:0000256" key="7">
    <source>
        <dbReference type="ARBA" id="ARBA00023136"/>
    </source>
</evidence>
<dbReference type="AlphaFoldDB" id="A0A673VRF9"/>
<reference evidence="8" key="3">
    <citation type="submission" date="2025-09" db="UniProtKB">
        <authorList>
            <consortium name="Ensembl"/>
        </authorList>
    </citation>
    <scope>IDENTIFICATION</scope>
</reference>
<evidence type="ECO:0000256" key="6">
    <source>
        <dbReference type="ARBA" id="ARBA00022837"/>
    </source>
</evidence>
<keyword evidence="9" id="KW-1185">Reference proteome</keyword>
<evidence type="ECO:0008006" key="10">
    <source>
        <dbReference type="Google" id="ProtNLM"/>
    </source>
</evidence>
<sequence length="92" mass="9844">VCTMAYPGHPGAGGGYYPGGYGGGPEALTTMGFRLSPQAVNSIAKRYSTNGKITFDDYIACCVKLRALTAFKDGILKNLREYMKILTMVILG</sequence>
<dbReference type="Proteomes" id="UP000472268">
    <property type="component" value="Chromosome 3"/>
</dbReference>
<dbReference type="Ensembl" id="ENSSSUT00005041592.1">
    <property type="protein sequence ID" value="ENSSSUP00005036527.1"/>
    <property type="gene ID" value="ENSSSUG00005023370.1"/>
</dbReference>
<keyword evidence="4" id="KW-0479">Metal-binding</keyword>